<evidence type="ECO:0000256" key="1">
    <source>
        <dbReference type="SAM" id="SignalP"/>
    </source>
</evidence>
<keyword evidence="1" id="KW-0732">Signal</keyword>
<evidence type="ECO:0008006" key="4">
    <source>
        <dbReference type="Google" id="ProtNLM"/>
    </source>
</evidence>
<dbReference type="EMBL" id="JAUQSY010000002">
    <property type="protein sequence ID" value="MDO7873835.1"/>
    <property type="molecule type" value="Genomic_DNA"/>
</dbReference>
<feature type="chain" id="PRO_5047257126" description="T9SS type A sorting domain-containing protein" evidence="1">
    <location>
        <begin position="18"/>
        <end position="587"/>
    </location>
</feature>
<protein>
    <recommendedName>
        <fullName evidence="4">T9SS type A sorting domain-containing protein</fullName>
    </recommendedName>
</protein>
<accession>A0ABT9B7Q6</accession>
<reference evidence="2" key="1">
    <citation type="submission" date="2023-07" db="EMBL/GenBank/DDBJ databases">
        <authorList>
            <person name="Kim M.K."/>
        </authorList>
    </citation>
    <scope>NUCLEOTIDE SEQUENCE</scope>
    <source>
        <strain evidence="2">ASUV-10-1</strain>
    </source>
</reference>
<evidence type="ECO:0000313" key="2">
    <source>
        <dbReference type="EMBL" id="MDO7873835.1"/>
    </source>
</evidence>
<gene>
    <name evidence="2" type="ORF">Q5H93_03755</name>
</gene>
<keyword evidence="3" id="KW-1185">Reference proteome</keyword>
<dbReference type="PANTHER" id="PTHR35580:SF1">
    <property type="entry name" value="PHYTASE-LIKE DOMAIN-CONTAINING PROTEIN"/>
    <property type="match status" value="1"/>
</dbReference>
<dbReference type="Proteomes" id="UP001176429">
    <property type="component" value="Unassembled WGS sequence"/>
</dbReference>
<organism evidence="2 3">
    <name type="scientific">Hymenobacter aranciens</name>
    <dbReference type="NCBI Taxonomy" id="3063996"/>
    <lineage>
        <taxon>Bacteria</taxon>
        <taxon>Pseudomonadati</taxon>
        <taxon>Bacteroidota</taxon>
        <taxon>Cytophagia</taxon>
        <taxon>Cytophagales</taxon>
        <taxon>Hymenobacteraceae</taxon>
        <taxon>Hymenobacter</taxon>
    </lineage>
</organism>
<sequence>MLRISSLCGTLSLVLLATLGPAQTPTWQWGLQTTNPTPTDNSRIQPNALATDAAGNVYVGGEYEPGSGAPLRRDFGSAGSVGPAAGGYVAQATPAGQWAWLTPISSTPLGGGAGYDADVTGLAATPAGEVYVSGYARGGSVVIGGQSQPLGSGGEGLFVARLSSTGQCQWLRTVPARSTRPALALDPSTGGVVLAGTYNDALSFGSTVLPPAGAWNEQNLYVARLSAAGQWLAAAAATSTTDFFPSLEVAVGPAGQVAVLGSHSAGELAFGPLRLTAPAGANESWLVAQLGPTNQWDWALDDPGHATSAVIGGAYTAGGELWVSGRGKAGTGLGSTTLAPPAGLGGNSLAGFLARLSGTGQWQAVHLLQPTTPSTAALLEPRLDATGNVVVLGVVGGRPAAVQASLGSYTVACPAGELQVFVAQLDLAGRWHAPTLMPRPARALSFGLMGGTLDGQANYYLTGSLRGSLTVGGSTLQWSPGGATSYATGGDVVLAKLANVTTLPARAAAPAPALAVLPSPAHGRAVLRLPTPAATARPLAVLDALGRPVRALTVPAQATEVPLDLTGLAPGLYLLRAGAATGRLVVE</sequence>
<dbReference type="PANTHER" id="PTHR35580">
    <property type="entry name" value="CELL SURFACE GLYCOPROTEIN (S-LAYER PROTEIN)-LIKE PROTEIN"/>
    <property type="match status" value="1"/>
</dbReference>
<comment type="caution">
    <text evidence="2">The sequence shown here is derived from an EMBL/GenBank/DDBJ whole genome shotgun (WGS) entry which is preliminary data.</text>
</comment>
<feature type="signal peptide" evidence="1">
    <location>
        <begin position="1"/>
        <end position="17"/>
    </location>
</feature>
<dbReference type="InterPro" id="IPR052918">
    <property type="entry name" value="Motility_Chemotaxis_Reg"/>
</dbReference>
<dbReference type="RefSeq" id="WP_305005148.1">
    <property type="nucleotide sequence ID" value="NZ_JAUQSY010000002.1"/>
</dbReference>
<proteinExistence type="predicted"/>
<evidence type="ECO:0000313" key="3">
    <source>
        <dbReference type="Proteomes" id="UP001176429"/>
    </source>
</evidence>
<name>A0ABT9B7Q6_9BACT</name>